<keyword evidence="4 12" id="KW-0479">Metal-binding</keyword>
<evidence type="ECO:0000256" key="11">
    <source>
        <dbReference type="ARBA" id="ARBA00048044"/>
    </source>
</evidence>
<keyword evidence="9 12" id="KW-0472">Membrane</keyword>
<comment type="subunit">
    <text evidence="12">Interacts with CtaB.</text>
</comment>
<evidence type="ECO:0000256" key="8">
    <source>
        <dbReference type="ARBA" id="ARBA00023133"/>
    </source>
</evidence>
<accession>A0A6G7ZNX5</accession>
<dbReference type="GO" id="GO:0016653">
    <property type="term" value="F:oxidoreductase activity, acting on NAD(P)H, heme protein as acceptor"/>
    <property type="evidence" value="ECO:0007669"/>
    <property type="project" value="TreeGrafter"/>
</dbReference>
<dbReference type="RefSeq" id="WP_166094552.1">
    <property type="nucleotide sequence ID" value="NZ_CP049871.1"/>
</dbReference>
<dbReference type="GO" id="GO:0046872">
    <property type="term" value="F:metal ion binding"/>
    <property type="evidence" value="ECO:0007669"/>
    <property type="project" value="UniProtKB-KW"/>
</dbReference>
<comment type="catalytic activity">
    <reaction evidence="11">
        <text>Fe(II)-heme o + 2 A + H2O = Fe(II)-heme a + 2 AH2</text>
        <dbReference type="Rhea" id="RHEA:63388"/>
        <dbReference type="ChEBI" id="CHEBI:13193"/>
        <dbReference type="ChEBI" id="CHEBI:15377"/>
        <dbReference type="ChEBI" id="CHEBI:17499"/>
        <dbReference type="ChEBI" id="CHEBI:60530"/>
        <dbReference type="ChEBI" id="CHEBI:61715"/>
        <dbReference type="EC" id="1.17.99.9"/>
    </reaction>
    <physiologicalReaction direction="left-to-right" evidence="11">
        <dbReference type="Rhea" id="RHEA:63389"/>
    </physiologicalReaction>
</comment>
<evidence type="ECO:0000256" key="4">
    <source>
        <dbReference type="ARBA" id="ARBA00022723"/>
    </source>
</evidence>
<evidence type="ECO:0000256" key="5">
    <source>
        <dbReference type="ARBA" id="ARBA00022989"/>
    </source>
</evidence>
<proteinExistence type="inferred from homology"/>
<keyword evidence="14" id="KW-1185">Reference proteome</keyword>
<evidence type="ECO:0000256" key="1">
    <source>
        <dbReference type="ARBA" id="ARBA00001970"/>
    </source>
</evidence>
<comment type="cofactor">
    <cofactor evidence="1 12">
        <name>heme b</name>
        <dbReference type="ChEBI" id="CHEBI:60344"/>
    </cofactor>
</comment>
<dbReference type="GO" id="GO:0006784">
    <property type="term" value="P:heme A biosynthetic process"/>
    <property type="evidence" value="ECO:0007669"/>
    <property type="project" value="UniProtKB-UniRule"/>
</dbReference>
<evidence type="ECO:0000256" key="12">
    <source>
        <dbReference type="HAMAP-Rule" id="MF_01665"/>
    </source>
</evidence>
<dbReference type="AlphaFoldDB" id="A0A6G7ZNX5"/>
<evidence type="ECO:0000256" key="2">
    <source>
        <dbReference type="ARBA" id="ARBA00004141"/>
    </source>
</evidence>
<keyword evidence="8 12" id="KW-0350">Heme biosynthesis</keyword>
<comment type="similarity">
    <text evidence="12">Belongs to the COX15/CtaA family. Type 2 subfamily.</text>
</comment>
<evidence type="ECO:0000256" key="9">
    <source>
        <dbReference type="ARBA" id="ARBA00023136"/>
    </source>
</evidence>
<dbReference type="Pfam" id="PF02628">
    <property type="entry name" value="COX15-CtaA"/>
    <property type="match status" value="1"/>
</dbReference>
<keyword evidence="6 12" id="KW-0560">Oxidoreductase</keyword>
<feature type="transmembrane region" description="Helical" evidence="12">
    <location>
        <begin position="109"/>
        <end position="127"/>
    </location>
</feature>
<sequence length="352" mass="38448">MTSTLARPAPSARGANPKPLALSNLLFLVATMVFAMVVVGGITRLTESGLSITEWKPVSGAIPPLTHADWERAFDLYKQIPEYKEINGPAGMTLAQFRQIFWWEFVHRLLGRLIGVVFALPLLWFAVRREIPRGYGWKMVGLLVLGGLQGALGWYMVSSGLADRTDVSHFRLAAHLLLALTIMGALIWFALDLRRLAITGRDQPARLTAVAVGALGVLFVQLLYGAWVAGLNAGQVANTWPLMNDRLFPEGVDWSKGALFAFANDPYLVHFVHRWWAWVMVAALVLFARKVKGADGRRASVAIHSAFGTQIIIGIATVMTGVAIWLAALHQAVGALVLVACVWGAHVVGRTR</sequence>
<evidence type="ECO:0000256" key="6">
    <source>
        <dbReference type="ARBA" id="ARBA00023002"/>
    </source>
</evidence>
<feature type="transmembrane region" description="Helical" evidence="12">
    <location>
        <begin position="303"/>
        <end position="326"/>
    </location>
</feature>
<evidence type="ECO:0000256" key="3">
    <source>
        <dbReference type="ARBA" id="ARBA00022692"/>
    </source>
</evidence>
<dbReference type="KEGG" id="ssin:G7078_07330"/>
<dbReference type="Proteomes" id="UP000502502">
    <property type="component" value="Chromosome"/>
</dbReference>
<protein>
    <recommendedName>
        <fullName evidence="12">Heme A synthase</fullName>
        <shortName evidence="12">HAS</shortName>
        <ecNumber evidence="12">1.17.99.9</ecNumber>
    </recommendedName>
    <alternativeName>
        <fullName evidence="12">Cytochrome aa3-controlling protein</fullName>
    </alternativeName>
</protein>
<feature type="transmembrane region" description="Helical" evidence="12">
    <location>
        <begin position="172"/>
        <end position="193"/>
    </location>
</feature>
<feature type="transmembrane region" description="Helical" evidence="12">
    <location>
        <begin position="205"/>
        <end position="227"/>
    </location>
</feature>
<feature type="transmembrane region" description="Helical" evidence="12">
    <location>
        <begin position="332"/>
        <end position="349"/>
    </location>
</feature>
<gene>
    <name evidence="12" type="primary">ctaA</name>
    <name evidence="13" type="ORF">G7078_07330</name>
</gene>
<feature type="binding site" description="axial binding residue" evidence="12">
    <location>
        <position position="273"/>
    </location>
    <ligand>
        <name>heme</name>
        <dbReference type="ChEBI" id="CHEBI:30413"/>
    </ligand>
    <ligandPart>
        <name>Fe</name>
        <dbReference type="ChEBI" id="CHEBI:18248"/>
    </ligandPart>
</feature>
<dbReference type="GO" id="GO:0005886">
    <property type="term" value="C:plasma membrane"/>
    <property type="evidence" value="ECO:0007669"/>
    <property type="project" value="UniProtKB-SubCell"/>
</dbReference>
<keyword evidence="5 12" id="KW-1133">Transmembrane helix</keyword>
<comment type="subcellular location">
    <subcellularLocation>
        <location evidence="12">Cell membrane</location>
        <topology evidence="12">Multi-pass membrane protein</topology>
    </subcellularLocation>
    <subcellularLocation>
        <location evidence="2">Membrane</location>
        <topology evidence="2">Multi-pass membrane protein</topology>
    </subcellularLocation>
</comment>
<keyword evidence="3 12" id="KW-0812">Transmembrane</keyword>
<evidence type="ECO:0000313" key="14">
    <source>
        <dbReference type="Proteomes" id="UP000502502"/>
    </source>
</evidence>
<name>A0A6G7ZNX5_9SPHN</name>
<dbReference type="EC" id="1.17.99.9" evidence="12"/>
<evidence type="ECO:0000313" key="13">
    <source>
        <dbReference type="EMBL" id="QIL02619.1"/>
    </source>
</evidence>
<dbReference type="PANTHER" id="PTHR23289">
    <property type="entry name" value="CYTOCHROME C OXIDASE ASSEMBLY PROTEIN COX15"/>
    <property type="match status" value="1"/>
</dbReference>
<dbReference type="UniPathway" id="UPA00269">
    <property type="reaction ID" value="UER00713"/>
</dbReference>
<feature type="transmembrane region" description="Helical" evidence="12">
    <location>
        <begin position="275"/>
        <end position="291"/>
    </location>
</feature>
<feature type="binding site" description="axial binding residue" evidence="12">
    <location>
        <position position="330"/>
    </location>
    <ligand>
        <name>heme</name>
        <dbReference type="ChEBI" id="CHEBI:30413"/>
    </ligand>
    <ligandPart>
        <name>Fe</name>
        <dbReference type="ChEBI" id="CHEBI:18248"/>
    </ligandPart>
</feature>
<feature type="transmembrane region" description="Helical" evidence="12">
    <location>
        <begin position="21"/>
        <end position="42"/>
    </location>
</feature>
<dbReference type="GO" id="GO:0120547">
    <property type="term" value="F:heme A synthase activity"/>
    <property type="evidence" value="ECO:0007669"/>
    <property type="project" value="UniProtKB-EC"/>
</dbReference>
<keyword evidence="7 12" id="KW-0408">Iron</keyword>
<dbReference type="EMBL" id="CP049871">
    <property type="protein sequence ID" value="QIL02619.1"/>
    <property type="molecule type" value="Genomic_DNA"/>
</dbReference>
<comment type="function">
    <text evidence="12">Catalyzes the conversion of heme O to heme A by two successive hydroxylations of the methyl group at C8. The first hydroxylation forms heme I, the second hydroxylation results in an unstable dihydroxymethyl group, which spontaneously dehydrates, resulting in the formyl group of heme A.</text>
</comment>
<evidence type="ECO:0000256" key="7">
    <source>
        <dbReference type="ARBA" id="ARBA00023004"/>
    </source>
</evidence>
<keyword evidence="12" id="KW-1003">Cell membrane</keyword>
<organism evidence="13 14">
    <name type="scientific">Sphingomonas sinipercae</name>
    <dbReference type="NCBI Taxonomy" id="2714944"/>
    <lineage>
        <taxon>Bacteria</taxon>
        <taxon>Pseudomonadati</taxon>
        <taxon>Pseudomonadota</taxon>
        <taxon>Alphaproteobacteria</taxon>
        <taxon>Sphingomonadales</taxon>
        <taxon>Sphingomonadaceae</taxon>
        <taxon>Sphingomonas</taxon>
    </lineage>
</organism>
<dbReference type="InterPro" id="IPR023754">
    <property type="entry name" value="HemeA_Synthase_type2"/>
</dbReference>
<evidence type="ECO:0000256" key="10">
    <source>
        <dbReference type="ARBA" id="ARBA00044501"/>
    </source>
</evidence>
<dbReference type="HAMAP" id="MF_01665">
    <property type="entry name" value="HemeA_synth_type2"/>
    <property type="match status" value="1"/>
</dbReference>
<dbReference type="InterPro" id="IPR003780">
    <property type="entry name" value="COX15/CtaA_fam"/>
</dbReference>
<feature type="transmembrane region" description="Helical" evidence="12">
    <location>
        <begin position="139"/>
        <end position="157"/>
    </location>
</feature>
<reference evidence="13 14" key="1">
    <citation type="submission" date="2020-03" db="EMBL/GenBank/DDBJ databases">
        <title>Sphingomonas sp. nov., isolated from fish.</title>
        <authorList>
            <person name="Hyun D.-W."/>
            <person name="Bae J.-W."/>
        </authorList>
    </citation>
    <scope>NUCLEOTIDE SEQUENCE [LARGE SCALE GENOMIC DNA]</scope>
    <source>
        <strain evidence="13 14">HDW15C</strain>
    </source>
</reference>
<dbReference type="PANTHER" id="PTHR23289:SF2">
    <property type="entry name" value="CYTOCHROME C OXIDASE ASSEMBLY PROTEIN COX15 HOMOLOG"/>
    <property type="match status" value="1"/>
</dbReference>
<comment type="pathway">
    <text evidence="10 12">Porphyrin-containing compound metabolism; heme A biosynthesis; heme A from heme O: step 1/1.</text>
</comment>